<comment type="similarity">
    <text evidence="1">Belongs to the peptidase S1 family.</text>
</comment>
<evidence type="ECO:0000256" key="1">
    <source>
        <dbReference type="ARBA" id="ARBA00007664"/>
    </source>
</evidence>
<evidence type="ECO:0000256" key="4">
    <source>
        <dbReference type="ARBA" id="ARBA00022825"/>
    </source>
</evidence>
<organism evidence="7 8">
    <name type="scientific">Streptomyces gossypii</name>
    <dbReference type="NCBI Taxonomy" id="2883101"/>
    <lineage>
        <taxon>Bacteria</taxon>
        <taxon>Bacillati</taxon>
        <taxon>Actinomycetota</taxon>
        <taxon>Actinomycetes</taxon>
        <taxon>Kitasatosporales</taxon>
        <taxon>Streptomycetaceae</taxon>
        <taxon>Streptomyces</taxon>
    </lineage>
</organism>
<keyword evidence="8" id="KW-1185">Reference proteome</keyword>
<evidence type="ECO:0000256" key="5">
    <source>
        <dbReference type="ARBA" id="ARBA00023157"/>
    </source>
</evidence>
<name>A0ABT2K2M9_9ACTN</name>
<protein>
    <submittedName>
        <fullName evidence="7">S1 family peptidase</fullName>
    </submittedName>
</protein>
<reference evidence="7 8" key="1">
    <citation type="submission" date="2021-10" db="EMBL/GenBank/DDBJ databases">
        <title>Streptomyces gossypii sp. nov., isolated from soil collected from cotton field.</title>
        <authorList>
            <person name="Ge X."/>
            <person name="Chen X."/>
            <person name="Liu W."/>
        </authorList>
    </citation>
    <scope>NUCLEOTIDE SEQUENCE [LARGE SCALE GENOMIC DNA]</scope>
    <source>
        <strain evidence="7 8">N2-109</strain>
    </source>
</reference>
<dbReference type="SUPFAM" id="SSF50494">
    <property type="entry name" value="Trypsin-like serine proteases"/>
    <property type="match status" value="1"/>
</dbReference>
<dbReference type="InterPro" id="IPR043504">
    <property type="entry name" value="Peptidase_S1_PA_chymotrypsin"/>
</dbReference>
<accession>A0ABT2K2M9</accession>
<evidence type="ECO:0000256" key="6">
    <source>
        <dbReference type="SAM" id="SignalP"/>
    </source>
</evidence>
<gene>
    <name evidence="7" type="ORF">LHJ74_31690</name>
</gene>
<dbReference type="Gene3D" id="2.40.10.10">
    <property type="entry name" value="Trypsin-like serine proteases"/>
    <property type="match status" value="2"/>
</dbReference>
<evidence type="ECO:0000256" key="3">
    <source>
        <dbReference type="ARBA" id="ARBA00022801"/>
    </source>
</evidence>
<dbReference type="InterPro" id="IPR009003">
    <property type="entry name" value="Peptidase_S1_PA"/>
</dbReference>
<dbReference type="EMBL" id="JAJAGO010000020">
    <property type="protein sequence ID" value="MCT2594419.1"/>
    <property type="molecule type" value="Genomic_DNA"/>
</dbReference>
<dbReference type="Proteomes" id="UP001156389">
    <property type="component" value="Unassembled WGS sequence"/>
</dbReference>
<evidence type="ECO:0000256" key="2">
    <source>
        <dbReference type="ARBA" id="ARBA00022670"/>
    </source>
</evidence>
<keyword evidence="3" id="KW-0378">Hydrolase</keyword>
<keyword evidence="2" id="KW-0645">Protease</keyword>
<dbReference type="InterPro" id="IPR001316">
    <property type="entry name" value="Pept_S1A_streptogrisin"/>
</dbReference>
<dbReference type="CDD" id="cd21112">
    <property type="entry name" value="alphaLP-like"/>
    <property type="match status" value="1"/>
</dbReference>
<sequence length="229" mass="23115">MRLRRIVPAVIAAVVAALTLTAAPAATAAAPASSASAFAIRGGDPLYSDTGAVCTVGFNARGGSEYYGIMAGHCALGSQTWYADPARTVVVGVTRRVSFPGGDHALIRYTNSEISYPGEVSIGGGQVRDITGAANPLVGQSVCQVTRTTGMHCGTVTSLNATVRYPEGVVYGLIRTNLCSEPGASGAPLISGNTALAVGSAASGNCSTGGTTFHQPVVEVLSAYGLTIY</sequence>
<evidence type="ECO:0000313" key="7">
    <source>
        <dbReference type="EMBL" id="MCT2594419.1"/>
    </source>
</evidence>
<proteinExistence type="inferred from homology"/>
<dbReference type="PRINTS" id="PR00861">
    <property type="entry name" value="ALYTICPTASE"/>
</dbReference>
<keyword evidence="5" id="KW-1015">Disulfide bond</keyword>
<evidence type="ECO:0000313" key="8">
    <source>
        <dbReference type="Proteomes" id="UP001156389"/>
    </source>
</evidence>
<keyword evidence="4" id="KW-0720">Serine protease</keyword>
<keyword evidence="6" id="KW-0732">Signal</keyword>
<dbReference type="RefSeq" id="WP_260221747.1">
    <property type="nucleotide sequence ID" value="NZ_JAJAGO010000020.1"/>
</dbReference>
<feature type="signal peptide" evidence="6">
    <location>
        <begin position="1"/>
        <end position="28"/>
    </location>
</feature>
<comment type="caution">
    <text evidence="7">The sequence shown here is derived from an EMBL/GenBank/DDBJ whole genome shotgun (WGS) entry which is preliminary data.</text>
</comment>
<feature type="chain" id="PRO_5045330042" evidence="6">
    <location>
        <begin position="29"/>
        <end position="229"/>
    </location>
</feature>
<dbReference type="PIRSF" id="PIRSF001134">
    <property type="entry name" value="Streptogrisin"/>
    <property type="match status" value="1"/>
</dbReference>